<proteinExistence type="predicted"/>
<dbReference type="InterPro" id="IPR032675">
    <property type="entry name" value="LRR_dom_sf"/>
</dbReference>
<accession>A0A1C7LLP2</accession>
<dbReference type="EMBL" id="LUGG01000041">
    <property type="protein sequence ID" value="OBZ65715.1"/>
    <property type="molecule type" value="Genomic_DNA"/>
</dbReference>
<evidence type="ECO:0000313" key="2">
    <source>
        <dbReference type="Proteomes" id="UP000092993"/>
    </source>
</evidence>
<protein>
    <recommendedName>
        <fullName evidence="3">F-box domain-containing protein</fullName>
    </recommendedName>
</protein>
<dbReference type="Proteomes" id="UP000092993">
    <property type="component" value="Unassembled WGS sequence"/>
</dbReference>
<evidence type="ECO:0008006" key="3">
    <source>
        <dbReference type="Google" id="ProtNLM"/>
    </source>
</evidence>
<dbReference type="AlphaFoldDB" id="A0A1C7LLP2"/>
<sequence>MPSLMPLLGLLSPSIHVTNNVLVLSSDIFEEPRARFLYYARRICIISSIESLSFHRSSLYCGNTGRRLGRIISVGDPDGEHGSPLRDLVNTLGSAAPSLQRLALSGNMHPLAVLSVSELQDLRAFQFINRSVVDIGTWFPPVLQSCAALEMLQDLALTVQETRNRDAPTFSGFRRLRSLLAQGRITVISRFCETILSTQLLSVTAFVSRPDSWREYRAYFETLSARFGRSLRAVHISGTWVGDVSSRTRPLEMIRPLMGLHELEEVCVISGTGIGLSLTNSDVLELAKCWPSLTEFKLLYQAIPATLPASSLVAFAQHCPHLHTLWLASIDLKNLGRECSDAYPASHHGLRSIWLVGHIPSDGREKLAQLIDHIFPSVNSAPMKLDWHPSSDEAGWCDICTFTYLLPPSHNWVVRKFVTHALYLS</sequence>
<dbReference type="OrthoDB" id="3222238at2759"/>
<comment type="caution">
    <text evidence="1">The sequence shown here is derived from an EMBL/GenBank/DDBJ whole genome shotgun (WGS) entry which is preliminary data.</text>
</comment>
<dbReference type="SUPFAM" id="SSF52047">
    <property type="entry name" value="RNI-like"/>
    <property type="match status" value="1"/>
</dbReference>
<reference evidence="1 2" key="1">
    <citation type="submission" date="2016-03" db="EMBL/GenBank/DDBJ databases">
        <title>Whole genome sequencing of Grifola frondosa 9006-11.</title>
        <authorList>
            <person name="Min B."/>
            <person name="Park H."/>
            <person name="Kim J.-G."/>
            <person name="Cho H."/>
            <person name="Oh Y.-L."/>
            <person name="Kong W.-S."/>
            <person name="Choi I.-G."/>
        </authorList>
    </citation>
    <scope>NUCLEOTIDE SEQUENCE [LARGE SCALE GENOMIC DNA]</scope>
    <source>
        <strain evidence="1 2">9006-11</strain>
    </source>
</reference>
<name>A0A1C7LLP2_GRIFR</name>
<dbReference type="Gene3D" id="3.80.10.10">
    <property type="entry name" value="Ribonuclease Inhibitor"/>
    <property type="match status" value="1"/>
</dbReference>
<evidence type="ECO:0000313" key="1">
    <source>
        <dbReference type="EMBL" id="OBZ65715.1"/>
    </source>
</evidence>
<keyword evidence="2" id="KW-1185">Reference proteome</keyword>
<gene>
    <name evidence="1" type="ORF">A0H81_14258</name>
</gene>
<organism evidence="1 2">
    <name type="scientific">Grifola frondosa</name>
    <name type="common">Maitake</name>
    <name type="synonym">Polyporus frondosus</name>
    <dbReference type="NCBI Taxonomy" id="5627"/>
    <lineage>
        <taxon>Eukaryota</taxon>
        <taxon>Fungi</taxon>
        <taxon>Dikarya</taxon>
        <taxon>Basidiomycota</taxon>
        <taxon>Agaricomycotina</taxon>
        <taxon>Agaricomycetes</taxon>
        <taxon>Polyporales</taxon>
        <taxon>Grifolaceae</taxon>
        <taxon>Grifola</taxon>
    </lineage>
</organism>